<dbReference type="Proteomes" id="UP000001064">
    <property type="component" value="Unassembled WGS sequence"/>
</dbReference>
<protein>
    <submittedName>
        <fullName evidence="1">Uncharacterized protein</fullName>
    </submittedName>
</protein>
<dbReference type="AlphaFoldDB" id="F0Z9J0"/>
<reference evidence="2" key="1">
    <citation type="journal article" date="2011" name="Genome Biol.">
        <title>Comparative genomics of the social amoebae Dictyostelium discoideum and Dictyostelium purpureum.</title>
        <authorList>
            <consortium name="US DOE Joint Genome Institute (JGI-PGF)"/>
            <person name="Sucgang R."/>
            <person name="Kuo A."/>
            <person name="Tian X."/>
            <person name="Salerno W."/>
            <person name="Parikh A."/>
            <person name="Feasley C.L."/>
            <person name="Dalin E."/>
            <person name="Tu H."/>
            <person name="Huang E."/>
            <person name="Barry K."/>
            <person name="Lindquist E."/>
            <person name="Shapiro H."/>
            <person name="Bruce D."/>
            <person name="Schmutz J."/>
            <person name="Salamov A."/>
            <person name="Fey P."/>
            <person name="Gaudet P."/>
            <person name="Anjard C."/>
            <person name="Babu M.M."/>
            <person name="Basu S."/>
            <person name="Bushmanova Y."/>
            <person name="van der Wel H."/>
            <person name="Katoh-Kurasawa M."/>
            <person name="Dinh C."/>
            <person name="Coutinho P.M."/>
            <person name="Saito T."/>
            <person name="Elias M."/>
            <person name="Schaap P."/>
            <person name="Kay R.R."/>
            <person name="Henrissat B."/>
            <person name="Eichinger L."/>
            <person name="Rivero F."/>
            <person name="Putnam N.H."/>
            <person name="West C.M."/>
            <person name="Loomis W.F."/>
            <person name="Chisholm R.L."/>
            <person name="Shaulsky G."/>
            <person name="Strassmann J.E."/>
            <person name="Queller D.C."/>
            <person name="Kuspa A."/>
            <person name="Grigoriev I.V."/>
        </authorList>
    </citation>
    <scope>NUCLEOTIDE SEQUENCE [LARGE SCALE GENOMIC DNA]</scope>
    <source>
        <strain evidence="2">QSDP1</strain>
    </source>
</reference>
<gene>
    <name evidence="1" type="ORF">DICPUDRAFT_147834</name>
</gene>
<dbReference type="EMBL" id="GL870958">
    <property type="protein sequence ID" value="EGC39392.1"/>
    <property type="molecule type" value="Genomic_DNA"/>
</dbReference>
<keyword evidence="2" id="KW-1185">Reference proteome</keyword>
<organism evidence="1 2">
    <name type="scientific">Dictyostelium purpureum</name>
    <name type="common">Slime mold</name>
    <dbReference type="NCBI Taxonomy" id="5786"/>
    <lineage>
        <taxon>Eukaryota</taxon>
        <taxon>Amoebozoa</taxon>
        <taxon>Evosea</taxon>
        <taxon>Eumycetozoa</taxon>
        <taxon>Dictyostelia</taxon>
        <taxon>Dictyosteliales</taxon>
        <taxon>Dictyosteliaceae</taxon>
        <taxon>Dictyostelium</taxon>
    </lineage>
</organism>
<dbReference type="RefSeq" id="XP_003284066.1">
    <property type="nucleotide sequence ID" value="XM_003284018.1"/>
</dbReference>
<sequence>MLQEAIFYTIAMDKWDINQVLKNLKEKDASLGDKLTEMVKISNQYELLSKGGCKNVQAIALKILGINPREFDISVGLVESGIRSTKKAEDILPFFSLENKDNVIVPIAITATSNESEYCHRMILYHEEAQYKLYHSFRIEDLKIDIPCQINIIENIDVWLKNLKSFLSSVTWTEDTNRLYWSFVCLDSKDLKLKINSKIQPAINFYEKFASSSDTLSEKAICFIYSLLTSMIIFHRNQIRKRLRRIYHMFKIHEGKDPIKVKDLQLNQNQ</sequence>
<name>F0Z9J0_DICPU</name>
<dbReference type="VEuPathDB" id="AmoebaDB:DICPUDRAFT_147834"/>
<dbReference type="KEGG" id="dpp:DICPUDRAFT_147834"/>
<dbReference type="GeneID" id="10509997"/>
<evidence type="ECO:0000313" key="1">
    <source>
        <dbReference type="EMBL" id="EGC39392.1"/>
    </source>
</evidence>
<dbReference type="InParanoid" id="F0Z9J0"/>
<accession>F0Z9J0</accession>
<evidence type="ECO:0000313" key="2">
    <source>
        <dbReference type="Proteomes" id="UP000001064"/>
    </source>
</evidence>
<proteinExistence type="predicted"/>